<feature type="domain" description="GAGE" evidence="3">
    <location>
        <begin position="1"/>
        <end position="85"/>
    </location>
</feature>
<dbReference type="InParanoid" id="G1P7U0"/>
<evidence type="ECO:0000313" key="5">
    <source>
        <dbReference type="Proteomes" id="UP000001074"/>
    </source>
</evidence>
<name>G1P7U0_MYOLU</name>
<dbReference type="Pfam" id="PF05831">
    <property type="entry name" value="GAGE"/>
    <property type="match status" value="1"/>
</dbReference>
<organism evidence="4 5">
    <name type="scientific">Myotis lucifugus</name>
    <name type="common">Little brown bat</name>
    <dbReference type="NCBI Taxonomy" id="59463"/>
    <lineage>
        <taxon>Eukaryota</taxon>
        <taxon>Metazoa</taxon>
        <taxon>Chordata</taxon>
        <taxon>Craniata</taxon>
        <taxon>Vertebrata</taxon>
        <taxon>Euteleostomi</taxon>
        <taxon>Mammalia</taxon>
        <taxon>Eutheria</taxon>
        <taxon>Laurasiatheria</taxon>
        <taxon>Chiroptera</taxon>
        <taxon>Yangochiroptera</taxon>
        <taxon>Vespertilionidae</taxon>
        <taxon>Myotis</taxon>
    </lineage>
</organism>
<reference evidence="4 5" key="1">
    <citation type="journal article" date="2011" name="Nature">
        <title>A high-resolution map of human evolutionary constraint using 29 mammals.</title>
        <authorList>
            <person name="Lindblad-Toh K."/>
            <person name="Garber M."/>
            <person name="Zuk O."/>
            <person name="Lin M.F."/>
            <person name="Parker B.J."/>
            <person name="Washietl S."/>
            <person name="Kheradpour P."/>
            <person name="Ernst J."/>
            <person name="Jordan G."/>
            <person name="Mauceli E."/>
            <person name="Ward L.D."/>
            <person name="Lowe C.B."/>
            <person name="Holloway A.K."/>
            <person name="Clamp M."/>
            <person name="Gnerre S."/>
            <person name="Alfoldi J."/>
            <person name="Beal K."/>
            <person name="Chang J."/>
            <person name="Clawson H."/>
            <person name="Cuff J."/>
            <person name="Di Palma F."/>
            <person name="Fitzgerald S."/>
            <person name="Flicek P."/>
            <person name="Guttman M."/>
            <person name="Hubisz M.J."/>
            <person name="Jaffe D.B."/>
            <person name="Jungreis I."/>
            <person name="Kent W.J."/>
            <person name="Kostka D."/>
            <person name="Lara M."/>
            <person name="Martins A.L."/>
            <person name="Massingham T."/>
            <person name="Moltke I."/>
            <person name="Raney B.J."/>
            <person name="Rasmussen M.D."/>
            <person name="Robinson J."/>
            <person name="Stark A."/>
            <person name="Vilella A.J."/>
            <person name="Wen J."/>
            <person name="Xie X."/>
            <person name="Zody M.C."/>
            <person name="Baldwin J."/>
            <person name="Bloom T."/>
            <person name="Chin C.W."/>
            <person name="Heiman D."/>
            <person name="Nicol R."/>
            <person name="Nusbaum C."/>
            <person name="Young S."/>
            <person name="Wilkinson J."/>
            <person name="Worley K.C."/>
            <person name="Kovar C.L."/>
            <person name="Muzny D.M."/>
            <person name="Gibbs R.A."/>
            <person name="Cree A."/>
            <person name="Dihn H.H."/>
            <person name="Fowler G."/>
            <person name="Jhangiani S."/>
            <person name="Joshi V."/>
            <person name="Lee S."/>
            <person name="Lewis L.R."/>
            <person name="Nazareth L.V."/>
            <person name="Okwuonu G."/>
            <person name="Santibanez J."/>
            <person name="Warren W.C."/>
            <person name="Mardis E.R."/>
            <person name="Weinstock G.M."/>
            <person name="Wilson R.K."/>
            <person name="Delehaunty K."/>
            <person name="Dooling D."/>
            <person name="Fronik C."/>
            <person name="Fulton L."/>
            <person name="Fulton B."/>
            <person name="Graves T."/>
            <person name="Minx P."/>
            <person name="Sodergren E."/>
            <person name="Birney E."/>
            <person name="Margulies E.H."/>
            <person name="Herrero J."/>
            <person name="Green E.D."/>
            <person name="Haussler D."/>
            <person name="Siepel A."/>
            <person name="Goldman N."/>
            <person name="Pollard K.S."/>
            <person name="Pedersen J.S."/>
            <person name="Lander E.S."/>
            <person name="Kellis M."/>
        </authorList>
    </citation>
    <scope>NUCLEOTIDE SEQUENCE [LARGE SCALE GENOMIC DNA]</scope>
</reference>
<reference evidence="4" key="2">
    <citation type="submission" date="2025-08" db="UniProtKB">
        <authorList>
            <consortium name="Ensembl"/>
        </authorList>
    </citation>
    <scope>IDENTIFICATION</scope>
</reference>
<protein>
    <recommendedName>
        <fullName evidence="3">GAGE domain-containing protein</fullName>
    </recommendedName>
</protein>
<dbReference type="SMART" id="SM01379">
    <property type="entry name" value="GAGE"/>
    <property type="match status" value="1"/>
</dbReference>
<evidence type="ECO:0000259" key="3">
    <source>
        <dbReference type="SMART" id="SM01379"/>
    </source>
</evidence>
<feature type="compositionally biased region" description="Basic and acidic residues" evidence="2">
    <location>
        <begin position="26"/>
        <end position="40"/>
    </location>
</feature>
<dbReference type="Ensembl" id="ENSMLUT00000006794.2">
    <property type="protein sequence ID" value="ENSMLUP00000006203.2"/>
    <property type="gene ID" value="ENSMLUG00000006806.2"/>
</dbReference>
<evidence type="ECO:0000313" key="4">
    <source>
        <dbReference type="Ensembl" id="ENSMLUP00000006203.2"/>
    </source>
</evidence>
<feature type="region of interest" description="Disordered" evidence="2">
    <location>
        <begin position="102"/>
        <end position="134"/>
    </location>
</feature>
<dbReference type="HOGENOM" id="CLU_1901051_0_0_1"/>
<evidence type="ECO:0000256" key="2">
    <source>
        <dbReference type="SAM" id="MobiDB-lite"/>
    </source>
</evidence>
<reference evidence="4" key="3">
    <citation type="submission" date="2025-09" db="UniProtKB">
        <authorList>
            <consortium name="Ensembl"/>
        </authorList>
    </citation>
    <scope>IDENTIFICATION</scope>
</reference>
<evidence type="ECO:0000256" key="1">
    <source>
        <dbReference type="ARBA" id="ARBA00007043"/>
    </source>
</evidence>
<dbReference type="EMBL" id="AAPE02031653">
    <property type="status" value="NOT_ANNOTATED_CDS"/>
    <property type="molecule type" value="Genomic_DNA"/>
</dbReference>
<feature type="compositionally biased region" description="Polar residues" evidence="2">
    <location>
        <begin position="1"/>
        <end position="20"/>
    </location>
</feature>
<accession>G1P7U0</accession>
<comment type="similarity">
    <text evidence="1">Belongs to the GAGE family.</text>
</comment>
<dbReference type="AlphaFoldDB" id="G1P7U0"/>
<sequence length="134" mass="14418">QPSDEQLQQEEPQIENQDIIPSQEPEEARVPEVQGEKKGPVLEADQQELTMEDTRDQCGDGPEVMEHILSNLEPIIVPEAGMPLPSANQSDYMQINPTKMAACSHGAGPSAPHPGWPNLHGVKVPTGGGGLDQP</sequence>
<dbReference type="Proteomes" id="UP000001074">
    <property type="component" value="Unassembled WGS sequence"/>
</dbReference>
<dbReference type="PANTHER" id="PTHR14047:SF1">
    <property type="entry name" value="P ANTIGEN FAMILY MEMBER 3"/>
    <property type="match status" value="1"/>
</dbReference>
<dbReference type="InterPro" id="IPR008625">
    <property type="entry name" value="GAGE_fam"/>
</dbReference>
<proteinExistence type="inferred from homology"/>
<keyword evidence="5" id="KW-1185">Reference proteome</keyword>
<dbReference type="InterPro" id="IPR031320">
    <property type="entry name" value="GAGE"/>
</dbReference>
<feature type="region of interest" description="Disordered" evidence="2">
    <location>
        <begin position="1"/>
        <end position="61"/>
    </location>
</feature>
<dbReference type="PANTHER" id="PTHR14047">
    <property type="entry name" value="P ANTIGEN FAMILY MEMBER 5-RELATED"/>
    <property type="match status" value="1"/>
</dbReference>